<dbReference type="AlphaFoldDB" id="A0A0P1AN91"/>
<feature type="region of interest" description="Disordered" evidence="1">
    <location>
        <begin position="1"/>
        <end position="30"/>
    </location>
</feature>
<reference evidence="3" key="1">
    <citation type="submission" date="2014-09" db="EMBL/GenBank/DDBJ databases">
        <authorList>
            <person name="Sharma Rahul"/>
            <person name="Thines Marco"/>
        </authorList>
    </citation>
    <scope>NUCLEOTIDE SEQUENCE [LARGE SCALE GENOMIC DNA]</scope>
</reference>
<dbReference type="RefSeq" id="XP_024579333.1">
    <property type="nucleotide sequence ID" value="XM_024728901.1"/>
</dbReference>
<name>A0A0P1AN91_PLAHL</name>
<proteinExistence type="predicted"/>
<dbReference type="GeneID" id="36408252"/>
<dbReference type="EMBL" id="CCYD01000646">
    <property type="protein sequence ID" value="CEG42964.1"/>
    <property type="molecule type" value="Genomic_DNA"/>
</dbReference>
<organism evidence="2 3">
    <name type="scientific">Plasmopara halstedii</name>
    <name type="common">Downy mildew of sunflower</name>
    <dbReference type="NCBI Taxonomy" id="4781"/>
    <lineage>
        <taxon>Eukaryota</taxon>
        <taxon>Sar</taxon>
        <taxon>Stramenopiles</taxon>
        <taxon>Oomycota</taxon>
        <taxon>Peronosporomycetes</taxon>
        <taxon>Peronosporales</taxon>
        <taxon>Peronosporaceae</taxon>
        <taxon>Plasmopara</taxon>
    </lineage>
</organism>
<sequence>MRGSKSLDPRHPIPLGIEGGPTKFDPGPLQDLYTEQWQDSYQTVPLTPDQTVK</sequence>
<keyword evidence="3" id="KW-1185">Reference proteome</keyword>
<feature type="compositionally biased region" description="Basic and acidic residues" evidence="1">
    <location>
        <begin position="1"/>
        <end position="11"/>
    </location>
</feature>
<evidence type="ECO:0000256" key="1">
    <source>
        <dbReference type="SAM" id="MobiDB-lite"/>
    </source>
</evidence>
<evidence type="ECO:0000313" key="2">
    <source>
        <dbReference type="EMBL" id="CEG42964.1"/>
    </source>
</evidence>
<dbReference type="Proteomes" id="UP000054928">
    <property type="component" value="Unassembled WGS sequence"/>
</dbReference>
<accession>A0A0P1AN91</accession>
<evidence type="ECO:0000313" key="3">
    <source>
        <dbReference type="Proteomes" id="UP000054928"/>
    </source>
</evidence>
<protein>
    <submittedName>
        <fullName evidence="2">Uncharacterized protein</fullName>
    </submittedName>
</protein>